<gene>
    <name evidence="1" type="ORF">QLQ22_08510</name>
</gene>
<keyword evidence="2" id="KW-1185">Reference proteome</keyword>
<dbReference type="EMBL" id="CP126116">
    <property type="protein sequence ID" value="WHZ59349.1"/>
    <property type="molecule type" value="Genomic_DNA"/>
</dbReference>
<evidence type="ECO:0000313" key="1">
    <source>
        <dbReference type="EMBL" id="WHZ59349.1"/>
    </source>
</evidence>
<dbReference type="Proteomes" id="UP001226091">
    <property type="component" value="Chromosome"/>
</dbReference>
<organism evidence="1 2">
    <name type="scientific">Metabacillus hrfriensis</name>
    <dbReference type="NCBI Taxonomy" id="3048891"/>
    <lineage>
        <taxon>Bacteria</taxon>
        <taxon>Bacillati</taxon>
        <taxon>Bacillota</taxon>
        <taxon>Bacilli</taxon>
        <taxon>Bacillales</taxon>
        <taxon>Bacillaceae</taxon>
        <taxon>Metabacillus</taxon>
    </lineage>
</organism>
<proteinExistence type="predicted"/>
<protein>
    <submittedName>
        <fullName evidence="1">Uncharacterized protein</fullName>
    </submittedName>
</protein>
<sequence>MDRNVVYVMKVIRRKALYFVGIWFQDFFIKQNDEYLEQEHRFLRFFLIKIGGSAFDLGGRWRKDSKILKRKVLIDSGSKRTISAGNCRVLESKTGSTLNLGCDRN</sequence>
<reference evidence="2" key="1">
    <citation type="journal article" date="2025" name="Aquaculture">
        <title>Assessment of the bioflocculant production and safety properties of Metabacillus hrfriensis sp. nov. based on phenotypic and whole-genome sequencing analysis.</title>
        <authorList>
            <person name="Zhang R."/>
            <person name="Zhao Z."/>
            <person name="Luo L."/>
            <person name="Wang S."/>
            <person name="Guo K."/>
            <person name="Xu W."/>
        </authorList>
    </citation>
    <scope>NUCLEOTIDE SEQUENCE [LARGE SCALE GENOMIC DNA]</scope>
    <source>
        <strain evidence="2">CT-WN-B3</strain>
    </source>
</reference>
<name>A0ACD4RG99_9BACI</name>
<accession>A0ACD4RG99</accession>
<evidence type="ECO:0000313" key="2">
    <source>
        <dbReference type="Proteomes" id="UP001226091"/>
    </source>
</evidence>